<feature type="domain" description="CUE" evidence="2">
    <location>
        <begin position="39"/>
        <end position="82"/>
    </location>
</feature>
<organism evidence="3">
    <name type="scientific">Spongospora subterranea</name>
    <dbReference type="NCBI Taxonomy" id="70186"/>
    <lineage>
        <taxon>Eukaryota</taxon>
        <taxon>Sar</taxon>
        <taxon>Rhizaria</taxon>
        <taxon>Endomyxa</taxon>
        <taxon>Phytomyxea</taxon>
        <taxon>Plasmodiophorida</taxon>
        <taxon>Plasmodiophoridae</taxon>
        <taxon>Spongospora</taxon>
    </lineage>
</organism>
<proteinExistence type="predicted"/>
<name>A0A0H5R9C7_9EUKA</name>
<dbReference type="PROSITE" id="PS51140">
    <property type="entry name" value="CUE"/>
    <property type="match status" value="1"/>
</dbReference>
<dbReference type="PANTHER" id="PTHR13467">
    <property type="entry name" value="CUE DOMAIN CONTAINING PROTEIN 1"/>
    <property type="match status" value="1"/>
</dbReference>
<dbReference type="PANTHER" id="PTHR13467:SF3">
    <property type="entry name" value="CUE DOMAIN-CONTAINING PROTEIN 1"/>
    <property type="match status" value="1"/>
</dbReference>
<dbReference type="InterPro" id="IPR009060">
    <property type="entry name" value="UBA-like_sf"/>
</dbReference>
<evidence type="ECO:0000256" key="1">
    <source>
        <dbReference type="SAM" id="MobiDB-lite"/>
    </source>
</evidence>
<dbReference type="EMBL" id="HACM01010288">
    <property type="protein sequence ID" value="CRZ10730.1"/>
    <property type="molecule type" value="Transcribed_RNA"/>
</dbReference>
<dbReference type="InterPro" id="IPR003892">
    <property type="entry name" value="CUE"/>
</dbReference>
<dbReference type="AlphaFoldDB" id="A0A0H5R9C7"/>
<dbReference type="SUPFAM" id="SSF46934">
    <property type="entry name" value="UBA-like"/>
    <property type="match status" value="1"/>
</dbReference>
<feature type="compositionally biased region" description="Low complexity" evidence="1">
    <location>
        <begin position="135"/>
        <end position="149"/>
    </location>
</feature>
<dbReference type="Pfam" id="PF02845">
    <property type="entry name" value="CUE"/>
    <property type="match status" value="1"/>
</dbReference>
<feature type="region of interest" description="Disordered" evidence="1">
    <location>
        <begin position="133"/>
        <end position="159"/>
    </location>
</feature>
<accession>A0A0H5R9C7</accession>
<dbReference type="GO" id="GO:0043130">
    <property type="term" value="F:ubiquitin binding"/>
    <property type="evidence" value="ECO:0007669"/>
    <property type="project" value="InterPro"/>
</dbReference>
<protein>
    <recommendedName>
        <fullName evidence="2">CUE domain-containing protein</fullName>
    </recommendedName>
</protein>
<evidence type="ECO:0000259" key="2">
    <source>
        <dbReference type="PROSITE" id="PS51140"/>
    </source>
</evidence>
<sequence>SHHSVKANKSQCPTHDFLLHLVRTIRPWEFCTIKLVEMSSAHAVDNLKTMFSNIDSEIIVMVLEANNNNADRCIDTLLEMASQAQPDSVPPLILPDVPVIPDDFLRPPSYYRIKTKTSTDDEVLAQIVENRVGLSSPASSSSSPTTSVHSPHRPNSRSILHQRISTLGTSAKQKLDRLRTRLSRRKHALSSKSQGNYIVVSNLDDEDETPLPSNAPPSLHFKPEQ</sequence>
<dbReference type="SMART" id="SM00546">
    <property type="entry name" value="CUE"/>
    <property type="match status" value="1"/>
</dbReference>
<feature type="region of interest" description="Disordered" evidence="1">
    <location>
        <begin position="201"/>
        <end position="225"/>
    </location>
</feature>
<evidence type="ECO:0000313" key="3">
    <source>
        <dbReference type="EMBL" id="CRZ10730.1"/>
    </source>
</evidence>
<reference evidence="3" key="1">
    <citation type="submission" date="2015-04" db="EMBL/GenBank/DDBJ databases">
        <title>The genome sequence of the plant pathogenic Rhizarian Plasmodiophora brassicae reveals insights in its biotrophic life cycle and the origin of chitin synthesis.</title>
        <authorList>
            <person name="Schwelm A."/>
            <person name="Fogelqvist J."/>
            <person name="Knaust A."/>
            <person name="Julke S."/>
            <person name="Lilja T."/>
            <person name="Dhandapani V."/>
            <person name="Bonilla-Rosso G."/>
            <person name="Karlsson M."/>
            <person name="Shevchenko A."/>
            <person name="Choi S.R."/>
            <person name="Kim H.G."/>
            <person name="Park J.Y."/>
            <person name="Lim Y.P."/>
            <person name="Ludwig-Muller J."/>
            <person name="Dixelius C."/>
        </authorList>
    </citation>
    <scope>NUCLEOTIDE SEQUENCE</scope>
    <source>
        <tissue evidence="3">Potato root galls</tissue>
    </source>
</reference>
<dbReference type="CDD" id="cd14279">
    <property type="entry name" value="CUE"/>
    <property type="match status" value="1"/>
</dbReference>
<dbReference type="Gene3D" id="1.10.8.10">
    <property type="entry name" value="DNA helicase RuvA subunit, C-terminal domain"/>
    <property type="match status" value="1"/>
</dbReference>
<dbReference type="InterPro" id="IPR040192">
    <property type="entry name" value="CUEDC1"/>
</dbReference>
<feature type="non-terminal residue" evidence="3">
    <location>
        <position position="1"/>
    </location>
</feature>